<keyword evidence="4" id="KW-1185">Reference proteome</keyword>
<dbReference type="EMBL" id="FUYZ01000002">
    <property type="protein sequence ID" value="SKB71577.1"/>
    <property type="molecule type" value="Genomic_DNA"/>
</dbReference>
<dbReference type="InterPro" id="IPR024618">
    <property type="entry name" value="DUF3857"/>
</dbReference>
<evidence type="ECO:0000313" key="4">
    <source>
        <dbReference type="Proteomes" id="UP000191112"/>
    </source>
</evidence>
<dbReference type="InterPro" id="IPR002931">
    <property type="entry name" value="Transglutaminase-like"/>
</dbReference>
<accession>A0A1T5DIW5</accession>
<protein>
    <submittedName>
        <fullName evidence="3">Transglutaminase-like superfamily protein</fullName>
    </submittedName>
</protein>
<dbReference type="RefSeq" id="WP_079666048.1">
    <property type="nucleotide sequence ID" value="NZ_FUYZ01000002.1"/>
</dbReference>
<dbReference type="Pfam" id="PF01841">
    <property type="entry name" value="Transglut_core"/>
    <property type="match status" value="1"/>
</dbReference>
<dbReference type="AlphaFoldDB" id="A0A1T5DIW5"/>
<evidence type="ECO:0000259" key="1">
    <source>
        <dbReference type="Pfam" id="PF01841"/>
    </source>
</evidence>
<feature type="domain" description="Transglutaminase-like" evidence="1">
    <location>
        <begin position="280"/>
        <end position="361"/>
    </location>
</feature>
<evidence type="ECO:0000259" key="2">
    <source>
        <dbReference type="Pfam" id="PF12969"/>
    </source>
</evidence>
<evidence type="ECO:0000313" key="3">
    <source>
        <dbReference type="EMBL" id="SKB71577.1"/>
    </source>
</evidence>
<dbReference type="Pfam" id="PF12969">
    <property type="entry name" value="DUF3857"/>
    <property type="match status" value="1"/>
</dbReference>
<dbReference type="Gene3D" id="2.60.120.1130">
    <property type="match status" value="1"/>
</dbReference>
<dbReference type="Proteomes" id="UP000191112">
    <property type="component" value="Unassembled WGS sequence"/>
</dbReference>
<dbReference type="STRING" id="619805.SAMN05660477_00768"/>
<name>A0A1T5DIW5_9FLAO</name>
<feature type="domain" description="DUF3857" evidence="2">
    <location>
        <begin position="59"/>
        <end position="212"/>
    </location>
</feature>
<organism evidence="3 4">
    <name type="scientific">Soonwooa buanensis</name>
    <dbReference type="NCBI Taxonomy" id="619805"/>
    <lineage>
        <taxon>Bacteria</taxon>
        <taxon>Pseudomonadati</taxon>
        <taxon>Bacteroidota</taxon>
        <taxon>Flavobacteriia</taxon>
        <taxon>Flavobacteriales</taxon>
        <taxon>Weeksellaceae</taxon>
        <taxon>Chryseobacterium group</taxon>
        <taxon>Soonwooa</taxon>
    </lineage>
</organism>
<gene>
    <name evidence="3" type="ORF">SAMN05660477_00768</name>
</gene>
<proteinExistence type="predicted"/>
<dbReference type="Gene3D" id="3.10.620.30">
    <property type="match status" value="1"/>
</dbReference>
<reference evidence="3 4" key="1">
    <citation type="submission" date="2017-02" db="EMBL/GenBank/DDBJ databases">
        <authorList>
            <person name="Peterson S.W."/>
        </authorList>
    </citation>
    <scope>NUCLEOTIDE SEQUENCE [LARGE SCALE GENOMIC DNA]</scope>
    <source>
        <strain evidence="3 4">DSM 22323</strain>
    </source>
</reference>
<dbReference type="Gene3D" id="2.60.40.3140">
    <property type="match status" value="1"/>
</dbReference>
<dbReference type="SUPFAM" id="SSF54001">
    <property type="entry name" value="Cysteine proteinases"/>
    <property type="match status" value="1"/>
</dbReference>
<dbReference type="OrthoDB" id="8595007at2"/>
<dbReference type="InterPro" id="IPR038765">
    <property type="entry name" value="Papain-like_cys_pep_sf"/>
</dbReference>
<sequence>MLKKIIITTATISCCYFFGQQYEAASIPQELKKNANTVVRKDSKLYTISSFDNLNIKFNKASTILNKSGEKNSYVVIHYDKFDKVGSVKVKVFDEFGKQIQSFSKSDFQDVNTTGSSGLYTDNRMLYLEISTPNYPYTIEETYEVNTSNTAFIPEFVPFRSSNIALEKAELKLLNKSGVKLRKKLKETAFARLSQQGSDDDFTLSFENVPALKDEKYSPNINTLLPRVEFSLEKFSLAGKKGDLTTWKDFGIWYNTLLEPVSVITPEIQKEVNDLNLQGTVSEKVKTLYQYMQNKTRYVNVAIGIGGWQPMPADEVRRKGYGDCKGLTNYMRVLLKAAGVPAYYAIIYSDFTPKKFDQDFPKMAGNHIVLMVPTEKGNVWLENTSQKIAFNHIGINNTNRNVLLVKEDGIELMDTPIYKTEDSNEKLKLSAKILEDNSITGDADFNYSGGLYDYMFSLSNSSTDDQKDALKSIFSNLKFQDLAIQKIDNNRDDAKLQLNFDFKANNYSKKMGDDIFFGIVPFGQNSFYLESSEDRISPVEIPFAYHDQYEIEYTLPQNYKIGDLPTPVKLTSEFGEYQLSVSQKEGKIVVERQMKLNKMLLQPTQIKSYQDFRRKISSNDNTKILLTKI</sequence>